<reference evidence="1 2" key="1">
    <citation type="submission" date="2019-12" db="EMBL/GenBank/DDBJ databases">
        <authorList>
            <person name="Scholz U."/>
            <person name="Mascher M."/>
            <person name="Fiebig A."/>
        </authorList>
    </citation>
    <scope>NUCLEOTIDE SEQUENCE</scope>
</reference>
<name>A0A7I8JKG1_SPIIN</name>
<evidence type="ECO:0000313" key="2">
    <source>
        <dbReference type="Proteomes" id="UP001189122"/>
    </source>
</evidence>
<proteinExistence type="predicted"/>
<dbReference type="Proteomes" id="UP001189122">
    <property type="component" value="Unassembled WGS sequence"/>
</dbReference>
<gene>
    <name evidence="1" type="ORF">SI7747_14017049</name>
</gene>
<dbReference type="EMBL" id="CACRZD030000014">
    <property type="protein sequence ID" value="CAA6670644.1"/>
    <property type="molecule type" value="Genomic_DNA"/>
</dbReference>
<dbReference type="AlphaFoldDB" id="A0A7I8JKG1"/>
<keyword evidence="2" id="KW-1185">Reference proteome</keyword>
<accession>A0A7I8JKG1</accession>
<protein>
    <submittedName>
        <fullName evidence="1">Uncharacterized protein</fullName>
    </submittedName>
</protein>
<sequence>MNIFTFFYFNNSYLLTKMSILVSFTWLRAPRASAQNHSPLTIRYLRAWWRASLKDSSFILDHQSLMKKDDAVCSRLKLGGDDS</sequence>
<dbReference type="EMBL" id="LR743601">
    <property type="protein sequence ID" value="CAA2631401.1"/>
    <property type="molecule type" value="Genomic_DNA"/>
</dbReference>
<organism evidence="1">
    <name type="scientific">Spirodela intermedia</name>
    <name type="common">Intermediate duckweed</name>
    <dbReference type="NCBI Taxonomy" id="51605"/>
    <lineage>
        <taxon>Eukaryota</taxon>
        <taxon>Viridiplantae</taxon>
        <taxon>Streptophyta</taxon>
        <taxon>Embryophyta</taxon>
        <taxon>Tracheophyta</taxon>
        <taxon>Spermatophyta</taxon>
        <taxon>Magnoliopsida</taxon>
        <taxon>Liliopsida</taxon>
        <taxon>Araceae</taxon>
        <taxon>Lemnoideae</taxon>
        <taxon>Spirodela</taxon>
    </lineage>
</organism>
<evidence type="ECO:0000313" key="1">
    <source>
        <dbReference type="EMBL" id="CAA2631401.1"/>
    </source>
</evidence>